<reference evidence="4 5" key="1">
    <citation type="submission" date="2018-04" db="EMBL/GenBank/DDBJ databases">
        <title>The genome of golden apple snail Pomacea canaliculata provides insight into stress tolerance and invasive adaptation.</title>
        <authorList>
            <person name="Liu C."/>
            <person name="Liu B."/>
            <person name="Ren Y."/>
            <person name="Zhang Y."/>
            <person name="Wang H."/>
            <person name="Li S."/>
            <person name="Jiang F."/>
            <person name="Yin L."/>
            <person name="Zhang G."/>
            <person name="Qian W."/>
            <person name="Fan W."/>
        </authorList>
    </citation>
    <scope>NUCLEOTIDE SEQUENCE [LARGE SCALE GENOMIC DNA]</scope>
    <source>
        <strain evidence="4">SZHN2017</strain>
        <tissue evidence="4">Muscle</tissue>
    </source>
</reference>
<name>A0A2T7PKK0_POMCA</name>
<feature type="region of interest" description="Disordered" evidence="2">
    <location>
        <begin position="422"/>
        <end position="445"/>
    </location>
</feature>
<gene>
    <name evidence="4" type="ORF">C0Q70_05221</name>
</gene>
<keyword evidence="1" id="KW-0862">Zinc</keyword>
<evidence type="ECO:0000313" key="5">
    <source>
        <dbReference type="Proteomes" id="UP000245119"/>
    </source>
</evidence>
<dbReference type="InterPro" id="IPR000571">
    <property type="entry name" value="Znf_CCCH"/>
</dbReference>
<evidence type="ECO:0000256" key="1">
    <source>
        <dbReference type="PROSITE-ProRule" id="PRU00723"/>
    </source>
</evidence>
<keyword evidence="1" id="KW-0863">Zinc-finger</keyword>
<comment type="caution">
    <text evidence="4">The sequence shown here is derived from an EMBL/GenBank/DDBJ whole genome shotgun (WGS) entry which is preliminary data.</text>
</comment>
<feature type="compositionally biased region" description="Basic and acidic residues" evidence="2">
    <location>
        <begin position="597"/>
        <end position="613"/>
    </location>
</feature>
<sequence length="821" mass="91266">MATTGDDCYFYYYSQCAKGAMCPFRHSEAALGTETVCRGWQIGSCFRPNCKFRHMEIQTDRSQIPCYWENQPSGCTKAHCVFKHFKAKPEVAPAMTVAPVNNQLTAVPVEGSLVTSPPQVPGGASSTALLSGYASVSTVPKINAGAITELDETGQTLSGHSSPVVKPVIVNTMEEDSDHESIVNSPPKSDRNKSAVSSTANQENAVGIGLSDVYQPIVGRSAVSLKSEASDQIGILSLEEIHRKKALESMRKAEAMTAASTLEGIKVVPVLKEDFIDIRRVVVREENPAASPPARVSIQERLGKLSPAKKGATELEPAKERASLLSLQDNKRLRARIGEKQDNTISGVQKKRKITVIEGREKTEKDDGTLSELRNKIDLKRRQKEVKEPSDIRQEQDLNVKVLTLEEIRRRKALNQELEKTIEEREMDSDSSSSTKIRNGLTLSDIRQRKAQKQKYRDFDNPETNSDVPVLSLEEIRRRKQTRQQDEQEFLPFKKIKVSVKMDPSKVTTKDKTSGMKKPKVERQIYIPPAMKSSAISAPRVTLQTKIVPSDDQLEKICPREAKKGKGLNSNVNTMEGEGVVVKTFSEIMAEKRRRRQEQQRQETEEKGGDSSKKPKFQFKPITFDDSNNSEESALSIKNFKIVTGKSPGRKELSKTPKDLEGQSKTVAQTKPVILENAGPSEIRVGLTTLYLDQLDQKTVSQNTNPPLVHRLHIKVKNSSADFTSNQLVASVSNRRVPITGIDSVDDFLSDKKADSSVAVAEREAIESPAAPQNVTRRKQSIYKNLRTNSDPDDLLYMGDKVVVDDDQLDDLLMDIDSLLE</sequence>
<dbReference type="PANTHER" id="PTHR15725">
    <property type="entry name" value="ZN-FINGER, C-X8-C-X5-C-X3-H TYPE-CONTAINING"/>
    <property type="match status" value="1"/>
</dbReference>
<dbReference type="OrthoDB" id="5395350at2759"/>
<dbReference type="Proteomes" id="UP000245119">
    <property type="component" value="Linkage Group LG3"/>
</dbReference>
<evidence type="ECO:0000256" key="2">
    <source>
        <dbReference type="SAM" id="MobiDB-lite"/>
    </source>
</evidence>
<feature type="domain" description="C3H1-type" evidence="3">
    <location>
        <begin position="2"/>
        <end position="29"/>
    </location>
</feature>
<proteinExistence type="predicted"/>
<keyword evidence="1" id="KW-0479">Metal-binding</keyword>
<protein>
    <recommendedName>
        <fullName evidence="3">C3H1-type domain-containing protein</fullName>
    </recommendedName>
</protein>
<dbReference type="Pfam" id="PF15663">
    <property type="entry name" value="zf-CCCH_3"/>
    <property type="match status" value="1"/>
</dbReference>
<accession>A0A2T7PKK0</accession>
<feature type="region of interest" description="Disordered" evidence="2">
    <location>
        <begin position="174"/>
        <end position="197"/>
    </location>
</feature>
<evidence type="ECO:0000259" key="3">
    <source>
        <dbReference type="PROSITE" id="PS50103"/>
    </source>
</evidence>
<keyword evidence="5" id="KW-1185">Reference proteome</keyword>
<dbReference type="PANTHER" id="PTHR15725:SF14">
    <property type="entry name" value="ZINC FINGER CCCH DOMAIN-CONTAINING PROTEIN 11A"/>
    <property type="match status" value="1"/>
</dbReference>
<dbReference type="AlphaFoldDB" id="A0A2T7PKK0"/>
<dbReference type="PROSITE" id="PS50103">
    <property type="entry name" value="ZF_C3H1"/>
    <property type="match status" value="1"/>
</dbReference>
<dbReference type="STRING" id="400727.A0A2T7PKK0"/>
<dbReference type="SMART" id="SM00356">
    <property type="entry name" value="ZnF_C3H1"/>
    <property type="match status" value="2"/>
</dbReference>
<feature type="region of interest" description="Disordered" evidence="2">
    <location>
        <begin position="590"/>
        <end position="630"/>
    </location>
</feature>
<dbReference type="Gene3D" id="3.30.1370.210">
    <property type="match status" value="1"/>
</dbReference>
<evidence type="ECO:0000313" key="4">
    <source>
        <dbReference type="EMBL" id="PVD33959.1"/>
    </source>
</evidence>
<dbReference type="EMBL" id="PZQS01000003">
    <property type="protein sequence ID" value="PVD33959.1"/>
    <property type="molecule type" value="Genomic_DNA"/>
</dbReference>
<dbReference type="InterPro" id="IPR041686">
    <property type="entry name" value="Znf-CCCH_3"/>
</dbReference>
<feature type="zinc finger region" description="C3H1-type" evidence="1">
    <location>
        <begin position="2"/>
        <end position="29"/>
    </location>
</feature>
<dbReference type="GO" id="GO:0008270">
    <property type="term" value="F:zinc ion binding"/>
    <property type="evidence" value="ECO:0007669"/>
    <property type="project" value="UniProtKB-KW"/>
</dbReference>
<organism evidence="4 5">
    <name type="scientific">Pomacea canaliculata</name>
    <name type="common">Golden apple snail</name>
    <dbReference type="NCBI Taxonomy" id="400727"/>
    <lineage>
        <taxon>Eukaryota</taxon>
        <taxon>Metazoa</taxon>
        <taxon>Spiralia</taxon>
        <taxon>Lophotrochozoa</taxon>
        <taxon>Mollusca</taxon>
        <taxon>Gastropoda</taxon>
        <taxon>Caenogastropoda</taxon>
        <taxon>Architaenioglossa</taxon>
        <taxon>Ampullarioidea</taxon>
        <taxon>Ampullariidae</taxon>
        <taxon>Pomacea</taxon>
    </lineage>
</organism>